<dbReference type="Proteomes" id="UP000597206">
    <property type="component" value="Unassembled WGS sequence"/>
</dbReference>
<feature type="region of interest" description="Disordered" evidence="8">
    <location>
        <begin position="631"/>
        <end position="655"/>
    </location>
</feature>
<feature type="transmembrane region" description="Helical" evidence="9">
    <location>
        <begin position="7"/>
        <end position="26"/>
    </location>
</feature>
<dbReference type="PANTHER" id="PTHR32089:SF119">
    <property type="entry name" value="METHYL-ACCEPTING CHEMOTAXIS PROTEIN CTPL"/>
    <property type="match status" value="1"/>
</dbReference>
<keyword evidence="4 9" id="KW-0472">Membrane</keyword>
<dbReference type="SMART" id="SM00283">
    <property type="entry name" value="MA"/>
    <property type="match status" value="1"/>
</dbReference>
<feature type="domain" description="HAMP" evidence="11">
    <location>
        <begin position="329"/>
        <end position="381"/>
    </location>
</feature>
<keyword evidence="2 9" id="KW-0812">Transmembrane</keyword>
<dbReference type="PROSITE" id="PS50111">
    <property type="entry name" value="CHEMOTAXIS_TRANSDUC_2"/>
    <property type="match status" value="1"/>
</dbReference>
<keyword evidence="13" id="KW-1185">Reference proteome</keyword>
<evidence type="ECO:0000256" key="5">
    <source>
        <dbReference type="ARBA" id="ARBA00023224"/>
    </source>
</evidence>
<dbReference type="PANTHER" id="PTHR32089">
    <property type="entry name" value="METHYL-ACCEPTING CHEMOTAXIS PROTEIN MCPB"/>
    <property type="match status" value="1"/>
</dbReference>
<comment type="subcellular location">
    <subcellularLocation>
        <location evidence="1">Membrane</location>
        <topology evidence="1">Multi-pass membrane protein</topology>
    </subcellularLocation>
</comment>
<evidence type="ECO:0000256" key="6">
    <source>
        <dbReference type="ARBA" id="ARBA00029447"/>
    </source>
</evidence>
<dbReference type="CDD" id="cd06225">
    <property type="entry name" value="HAMP"/>
    <property type="match status" value="1"/>
</dbReference>
<name>A0ABS0GFA6_9VIBR</name>
<evidence type="ECO:0000256" key="3">
    <source>
        <dbReference type="ARBA" id="ARBA00022989"/>
    </source>
</evidence>
<comment type="similarity">
    <text evidence="6">Belongs to the methyl-accepting chemotaxis (MCP) protein family.</text>
</comment>
<organism evidence="12 13">
    <name type="scientific">Vibrio nitrifigilis</name>
    <dbReference type="NCBI Taxonomy" id="2789781"/>
    <lineage>
        <taxon>Bacteria</taxon>
        <taxon>Pseudomonadati</taxon>
        <taxon>Pseudomonadota</taxon>
        <taxon>Gammaproteobacteria</taxon>
        <taxon>Vibrionales</taxon>
        <taxon>Vibrionaceae</taxon>
        <taxon>Vibrio</taxon>
    </lineage>
</organism>
<evidence type="ECO:0000259" key="11">
    <source>
        <dbReference type="PROSITE" id="PS50885"/>
    </source>
</evidence>
<accession>A0ABS0GFA6</accession>
<proteinExistence type="inferred from homology"/>
<dbReference type="Gene3D" id="3.30.450.20">
    <property type="entry name" value="PAS domain"/>
    <property type="match status" value="1"/>
</dbReference>
<evidence type="ECO:0000256" key="8">
    <source>
        <dbReference type="SAM" id="MobiDB-lite"/>
    </source>
</evidence>
<sequence>MLIRQKLYLGSATLFIAALAVLYAVVHFQVTPLIQKQAIQKAQLQAQVIADNLSENLTENATLTRSMAALAQSLPLDRQMIEQHVASLVKSGSGIAGGGIWPEPNKLDTNKAKDSLFWAKTSSGDFSLLDDYNAADAAPYQQEAWYTSAKAAKPGQCVWSEVYVDPVSNVQMVTCSVKIERDGAFWGVATIDVELSGIEKRLITEHEQNGSYGLLVDQAQQLIGMPLLRSNDLVMKTLQQIQQQDNSLTPLVAALMNKQQSVTELPKGVVPDESALLVHSELPKQGWVVGVIVPDSVALAAVNSLQITLYIAFIVLLIVFVGVLLFSGSKLVGQIKLITQKVTQITSGNTTDKLVITTRDEVGELCEAINDYGDHLVAILQEVHREAKVVQQNSSALDTLSQESQQRASGLMEENTALATAINQMSATASTISQDVTAVAEVTGESTAMVQSGFTLIEQSTQSISEMFEKLTLSVDSVEQLSKNSQEVGQILDVIMGISEQTNLLALNAAIEAARAGESGRGFAVVADEVRTLASRTQQSASEIEAMIAQLQNTAKESVAILTACQADSQKVNDSASHTFEQYERMVDIFADIEQRCAQIAVATEEQVSVTDNVAEMAVRIRDITDQNAKDADEFRRVSQDTREQADRLYQISQK</sequence>
<feature type="compositionally biased region" description="Basic and acidic residues" evidence="8">
    <location>
        <begin position="631"/>
        <end position="647"/>
    </location>
</feature>
<protein>
    <submittedName>
        <fullName evidence="12">Methyl-accepting chemotaxis protein</fullName>
    </submittedName>
</protein>
<dbReference type="Pfam" id="PF22673">
    <property type="entry name" value="MCP-like_PDC_1"/>
    <property type="match status" value="1"/>
</dbReference>
<keyword evidence="5 7" id="KW-0807">Transducer</keyword>
<dbReference type="RefSeq" id="WP_196123503.1">
    <property type="nucleotide sequence ID" value="NZ_JADPMR010000001.1"/>
</dbReference>
<dbReference type="CDD" id="cd12913">
    <property type="entry name" value="PDC1_MCP_like"/>
    <property type="match status" value="1"/>
</dbReference>
<dbReference type="Pfam" id="PF00672">
    <property type="entry name" value="HAMP"/>
    <property type="match status" value="1"/>
</dbReference>
<dbReference type="SMART" id="SM00304">
    <property type="entry name" value="HAMP"/>
    <property type="match status" value="1"/>
</dbReference>
<evidence type="ECO:0000256" key="9">
    <source>
        <dbReference type="SAM" id="Phobius"/>
    </source>
</evidence>
<evidence type="ECO:0000259" key="10">
    <source>
        <dbReference type="PROSITE" id="PS50111"/>
    </source>
</evidence>
<dbReference type="Gene3D" id="1.10.287.950">
    <property type="entry name" value="Methyl-accepting chemotaxis protein"/>
    <property type="match status" value="1"/>
</dbReference>
<dbReference type="Pfam" id="PF00015">
    <property type="entry name" value="MCPsignal"/>
    <property type="match status" value="1"/>
</dbReference>
<evidence type="ECO:0000313" key="12">
    <source>
        <dbReference type="EMBL" id="MBF9001112.1"/>
    </source>
</evidence>
<feature type="transmembrane region" description="Helical" evidence="9">
    <location>
        <begin position="307"/>
        <end position="326"/>
    </location>
</feature>
<feature type="domain" description="Methyl-accepting transducer" evidence="10">
    <location>
        <begin position="386"/>
        <end position="622"/>
    </location>
</feature>
<keyword evidence="3 9" id="KW-1133">Transmembrane helix</keyword>
<dbReference type="InterPro" id="IPR004089">
    <property type="entry name" value="MCPsignal_dom"/>
</dbReference>
<dbReference type="InterPro" id="IPR003660">
    <property type="entry name" value="HAMP_dom"/>
</dbReference>
<evidence type="ECO:0000256" key="4">
    <source>
        <dbReference type="ARBA" id="ARBA00023136"/>
    </source>
</evidence>
<evidence type="ECO:0000256" key="1">
    <source>
        <dbReference type="ARBA" id="ARBA00004141"/>
    </source>
</evidence>
<reference evidence="12 13" key="1">
    <citation type="submission" date="2020-11" db="EMBL/GenBank/DDBJ databases">
        <title>Vibrio nitrifigilis sp. nov., a marine nitrogen-fixing bacterium isolated from the lagoon sediment of an islet inside an atoll.</title>
        <authorList>
            <person name="Wang L.-T."/>
            <person name="Shieh W.Y."/>
        </authorList>
    </citation>
    <scope>NUCLEOTIDE SEQUENCE [LARGE SCALE GENOMIC DNA]</scope>
    <source>
        <strain evidence="12 13">NFV-1</strain>
    </source>
</reference>
<gene>
    <name evidence="12" type="ORF">I1A42_11190</name>
</gene>
<evidence type="ECO:0000256" key="7">
    <source>
        <dbReference type="PROSITE-ProRule" id="PRU00284"/>
    </source>
</evidence>
<dbReference type="PROSITE" id="PS50885">
    <property type="entry name" value="HAMP"/>
    <property type="match status" value="1"/>
</dbReference>
<comment type="caution">
    <text evidence="12">The sequence shown here is derived from an EMBL/GenBank/DDBJ whole genome shotgun (WGS) entry which is preliminary data.</text>
</comment>
<evidence type="ECO:0000313" key="13">
    <source>
        <dbReference type="Proteomes" id="UP000597206"/>
    </source>
</evidence>
<dbReference type="EMBL" id="JADPMR010000001">
    <property type="protein sequence ID" value="MBF9001112.1"/>
    <property type="molecule type" value="Genomic_DNA"/>
</dbReference>
<dbReference type="SUPFAM" id="SSF58104">
    <property type="entry name" value="Methyl-accepting chemotaxis protein (MCP) signaling domain"/>
    <property type="match status" value="1"/>
</dbReference>
<evidence type="ECO:0000256" key="2">
    <source>
        <dbReference type="ARBA" id="ARBA00022692"/>
    </source>
</evidence>